<reference evidence="1" key="1">
    <citation type="submission" date="1994-08" db="EMBL/GenBank/DDBJ databases">
        <title>A potential membrane protein encoded by the plasmid QpH1 of Coxiella burnetii.</title>
        <authorList>
            <person name="Lin Z."/>
            <person name="Mallavia L.P."/>
        </authorList>
    </citation>
    <scope>NUCLEOTIDE SEQUENCE</scope>
    <source>
        <plasmid evidence="1">pH1</plasmid>
    </source>
</reference>
<accession>Q60221</accession>
<organism evidence="1">
    <name type="scientific">Plasmid pH1</name>
    <dbReference type="NCBI Taxonomy" id="35414"/>
    <lineage>
        <taxon>other sequences</taxon>
        <taxon>plasmids</taxon>
    </lineage>
</organism>
<name>Q60221_9ZZZZ</name>
<keyword evidence="1" id="KW-0614">Plasmid</keyword>
<protein>
    <submittedName>
        <fullName evidence="1">Membrane protein</fullName>
    </submittedName>
</protein>
<geneLocation type="plasmid" evidence="1">
    <name>pH1</name>
</geneLocation>
<dbReference type="EMBL" id="L34274">
    <property type="protein sequence ID" value="AAA25614.1"/>
    <property type="molecule type" value="Genomic_DNA"/>
</dbReference>
<dbReference type="AlphaFoldDB" id="Q60221"/>
<evidence type="ECO:0000313" key="1">
    <source>
        <dbReference type="EMBL" id="AAA25614.1"/>
    </source>
</evidence>
<proteinExistence type="predicted"/>
<sequence length="40" mass="4623">MSVANHYEELIVLKDRFPSAFHMFYRNFLGISFQAPSTSA</sequence>
<gene>
    <name evidence="1" type="primary">p30-149</name>
</gene>